<dbReference type="GO" id="GO:0046872">
    <property type="term" value="F:metal ion binding"/>
    <property type="evidence" value="ECO:0007669"/>
    <property type="project" value="UniProtKB-UniRule"/>
</dbReference>
<organism evidence="10 11">
    <name type="scientific">Lactobacillus delbrueckii</name>
    <dbReference type="NCBI Taxonomy" id="1584"/>
    <lineage>
        <taxon>Bacteria</taxon>
        <taxon>Bacillati</taxon>
        <taxon>Bacillota</taxon>
        <taxon>Bacilli</taxon>
        <taxon>Lactobacillales</taxon>
        <taxon>Lactobacillaceae</taxon>
        <taxon>Lactobacillus</taxon>
    </lineage>
</organism>
<feature type="binding site" evidence="9">
    <location>
        <position position="8"/>
    </location>
    <ligand>
        <name>Mg(2+)</name>
        <dbReference type="ChEBI" id="CHEBI:18420"/>
        <note>catalytic</note>
    </ligand>
</feature>
<dbReference type="HAMAP" id="MF_01471">
    <property type="entry name" value="Cas2"/>
    <property type="match status" value="1"/>
</dbReference>
<dbReference type="EC" id="3.1.-.-" evidence="9"/>
<name>A0A4Q7DVA1_9LACO</name>
<comment type="function">
    <text evidence="9">CRISPR (clustered regularly interspaced short palindromic repeat), is an adaptive immune system that provides protection against mobile genetic elements (viruses, transposable elements and conjugative plasmids). CRISPR clusters contain sequences complementary to antecedent mobile elements and target invading nucleic acids. CRISPR clusters are transcribed and processed into CRISPR RNA (crRNA). Functions as a ssRNA-specific endoribonuclease. Involved in the integration of spacer DNA into the CRISPR cassette.</text>
</comment>
<keyword evidence="6 9" id="KW-0378">Hydrolase</keyword>
<evidence type="ECO:0000256" key="4">
    <source>
        <dbReference type="ARBA" id="ARBA00022723"/>
    </source>
</evidence>
<proteinExistence type="inferred from homology"/>
<comment type="similarity">
    <text evidence="2 9">Belongs to the CRISPR-associated endoribonuclease Cas2 protein family.</text>
</comment>
<dbReference type="GO" id="GO:0016787">
    <property type="term" value="F:hydrolase activity"/>
    <property type="evidence" value="ECO:0007669"/>
    <property type="project" value="UniProtKB-KW"/>
</dbReference>
<evidence type="ECO:0000313" key="11">
    <source>
        <dbReference type="Proteomes" id="UP000292818"/>
    </source>
</evidence>
<evidence type="ECO:0000256" key="1">
    <source>
        <dbReference type="ARBA" id="ARBA00001946"/>
    </source>
</evidence>
<comment type="caution">
    <text evidence="10">The sequence shown here is derived from an EMBL/GenBank/DDBJ whole genome shotgun (WGS) entry which is preliminary data.</text>
</comment>
<dbReference type="NCBIfam" id="TIGR01573">
    <property type="entry name" value="cas2"/>
    <property type="match status" value="1"/>
</dbReference>
<dbReference type="AlphaFoldDB" id="A0A4Q7DVA1"/>
<evidence type="ECO:0000256" key="8">
    <source>
        <dbReference type="ARBA" id="ARBA00023118"/>
    </source>
</evidence>
<dbReference type="SUPFAM" id="SSF143430">
    <property type="entry name" value="TTP0101/SSO1404-like"/>
    <property type="match status" value="1"/>
</dbReference>
<keyword evidence="3 9" id="KW-0540">Nuclease</keyword>
<dbReference type="GO" id="GO:0043571">
    <property type="term" value="P:maintenance of CRISPR repeat elements"/>
    <property type="evidence" value="ECO:0007669"/>
    <property type="project" value="UniProtKB-UniRule"/>
</dbReference>
<evidence type="ECO:0000256" key="7">
    <source>
        <dbReference type="ARBA" id="ARBA00022842"/>
    </source>
</evidence>
<evidence type="ECO:0000256" key="5">
    <source>
        <dbReference type="ARBA" id="ARBA00022759"/>
    </source>
</evidence>
<dbReference type="GO" id="GO:0004521">
    <property type="term" value="F:RNA endonuclease activity"/>
    <property type="evidence" value="ECO:0007669"/>
    <property type="project" value="InterPro"/>
</dbReference>
<comment type="subunit">
    <text evidence="9">Homodimer, forms a heterotetramer with a Cas1 homodimer.</text>
</comment>
<dbReference type="InterPro" id="IPR021127">
    <property type="entry name" value="CRISPR_associated_Cas2"/>
</dbReference>
<dbReference type="Proteomes" id="UP000292818">
    <property type="component" value="Unassembled WGS sequence"/>
</dbReference>
<evidence type="ECO:0000313" key="10">
    <source>
        <dbReference type="EMBL" id="RZM16569.1"/>
    </source>
</evidence>
<sequence length="101" mass="11603">MVLLLSFDLPRNTKEERKKAAEYRKRLVELGFDMKQYSLYEREVESDTTKDHLIGILKKEVPDDGMITLYLLPDEVNNKQINILGPDAPMKAVSVPKVIVV</sequence>
<evidence type="ECO:0000256" key="2">
    <source>
        <dbReference type="ARBA" id="ARBA00009959"/>
    </source>
</evidence>
<reference evidence="10 11" key="1">
    <citation type="submission" date="2019-01" db="EMBL/GenBank/DDBJ databases">
        <title>Colonization of the human gut by bovine bacteria present in Parmesan cheese.</title>
        <authorList>
            <person name="Lugli G.A."/>
            <person name="Milani C."/>
        </authorList>
    </citation>
    <scope>NUCLEOTIDE SEQUENCE [LARGE SCALE GENOMIC DNA]</scope>
    <source>
        <strain evidence="10 11">LDELB18P1</strain>
    </source>
</reference>
<evidence type="ECO:0000256" key="9">
    <source>
        <dbReference type="HAMAP-Rule" id="MF_01471"/>
    </source>
</evidence>
<keyword evidence="5 9" id="KW-0255">Endonuclease</keyword>
<evidence type="ECO:0000256" key="6">
    <source>
        <dbReference type="ARBA" id="ARBA00022801"/>
    </source>
</evidence>
<accession>A0A4Q7DVA1</accession>
<dbReference type="Pfam" id="PF09827">
    <property type="entry name" value="CRISPR_Cas2"/>
    <property type="match status" value="1"/>
</dbReference>
<dbReference type="InterPro" id="IPR019199">
    <property type="entry name" value="Virulence_VapD/CRISPR_Cas2"/>
</dbReference>
<gene>
    <name evidence="9" type="primary">cas2</name>
    <name evidence="10" type="ORF">LDELB18P1_0919</name>
</gene>
<comment type="cofactor">
    <cofactor evidence="1 9">
        <name>Mg(2+)</name>
        <dbReference type="ChEBI" id="CHEBI:18420"/>
    </cofactor>
</comment>
<keyword evidence="7 9" id="KW-0460">Magnesium</keyword>
<dbReference type="GO" id="GO:0051607">
    <property type="term" value="P:defense response to virus"/>
    <property type="evidence" value="ECO:0007669"/>
    <property type="project" value="UniProtKB-UniRule"/>
</dbReference>
<dbReference type="RefSeq" id="WP_003618136.1">
    <property type="nucleotide sequence ID" value="NZ_JAJAON010000080.1"/>
</dbReference>
<keyword evidence="8 9" id="KW-0051">Antiviral defense</keyword>
<keyword evidence="4 9" id="KW-0479">Metal-binding</keyword>
<protein>
    <recommendedName>
        <fullName evidence="9">CRISPR-associated endoribonuclease Cas2</fullName>
        <ecNumber evidence="9">3.1.-.-</ecNumber>
    </recommendedName>
</protein>
<evidence type="ECO:0000256" key="3">
    <source>
        <dbReference type="ARBA" id="ARBA00022722"/>
    </source>
</evidence>
<dbReference type="EMBL" id="SETJ01000038">
    <property type="protein sequence ID" value="RZM16569.1"/>
    <property type="molecule type" value="Genomic_DNA"/>
</dbReference>